<dbReference type="NCBIfam" id="TIGR02532">
    <property type="entry name" value="IV_pilin_GFxxxE"/>
    <property type="match status" value="1"/>
</dbReference>
<evidence type="ECO:0000313" key="3">
    <source>
        <dbReference type="Proteomes" id="UP000521199"/>
    </source>
</evidence>
<dbReference type="RefSeq" id="WP_183961250.1">
    <property type="nucleotide sequence ID" value="NZ_JACHHP010000004.1"/>
</dbReference>
<dbReference type="PROSITE" id="PS00409">
    <property type="entry name" value="PROKAR_NTER_METHYL"/>
    <property type="match status" value="1"/>
</dbReference>
<name>A0A7W8D8G1_9GAMM</name>
<proteinExistence type="predicted"/>
<evidence type="ECO:0000313" key="2">
    <source>
        <dbReference type="EMBL" id="MBB5208695.1"/>
    </source>
</evidence>
<organism evidence="2 3">
    <name type="scientific">Chiayiivirga flava</name>
    <dbReference type="NCBI Taxonomy" id="659595"/>
    <lineage>
        <taxon>Bacteria</taxon>
        <taxon>Pseudomonadati</taxon>
        <taxon>Pseudomonadota</taxon>
        <taxon>Gammaproteobacteria</taxon>
        <taxon>Lysobacterales</taxon>
        <taxon>Lysobacteraceae</taxon>
        <taxon>Chiayiivirga</taxon>
    </lineage>
</organism>
<dbReference type="EMBL" id="JACHHP010000004">
    <property type="protein sequence ID" value="MBB5208695.1"/>
    <property type="molecule type" value="Genomic_DNA"/>
</dbReference>
<sequence>MRSPRQRGFTLLEILIAMTLLAMLMGLAVATLRAAVSATRSGERLITRTNETRTVHEFLRRQLSHAMALPFERLEDSGENRMFVADGESMRFVAPMPGHLSRGGPHVQWLALGSDANGTTLEFDHAQLNGYDPEDPKAGNERPPVLLLDGMRDARFEYRTLDENGELTDWSDVWEDPQRLPIMVRLVAEFDPDDNRVWPTLEIPVLAGTAVPAMFGGGLRNRGQPQPGTGGDGRQ</sequence>
<feature type="region of interest" description="Disordered" evidence="1">
    <location>
        <begin position="216"/>
        <end position="235"/>
    </location>
</feature>
<protein>
    <submittedName>
        <fullName evidence="2">General secretion pathway protein J</fullName>
    </submittedName>
</protein>
<keyword evidence="3" id="KW-1185">Reference proteome</keyword>
<dbReference type="InterPro" id="IPR012902">
    <property type="entry name" value="N_methyl_site"/>
</dbReference>
<dbReference type="AlphaFoldDB" id="A0A7W8D8G1"/>
<evidence type="ECO:0000256" key="1">
    <source>
        <dbReference type="SAM" id="MobiDB-lite"/>
    </source>
</evidence>
<dbReference type="Proteomes" id="UP000521199">
    <property type="component" value="Unassembled WGS sequence"/>
</dbReference>
<reference evidence="2 3" key="1">
    <citation type="submission" date="2020-08" db="EMBL/GenBank/DDBJ databases">
        <title>Genomic Encyclopedia of Type Strains, Phase IV (KMG-IV): sequencing the most valuable type-strain genomes for metagenomic binning, comparative biology and taxonomic classification.</title>
        <authorList>
            <person name="Goeker M."/>
        </authorList>
    </citation>
    <scope>NUCLEOTIDE SEQUENCE [LARGE SCALE GENOMIC DNA]</scope>
    <source>
        <strain evidence="2 3">DSM 24163</strain>
    </source>
</reference>
<gene>
    <name evidence="2" type="ORF">HNQ52_002245</name>
</gene>
<dbReference type="Pfam" id="PF07963">
    <property type="entry name" value="N_methyl"/>
    <property type="match status" value="1"/>
</dbReference>
<comment type="caution">
    <text evidence="2">The sequence shown here is derived from an EMBL/GenBank/DDBJ whole genome shotgun (WGS) entry which is preliminary data.</text>
</comment>
<accession>A0A7W8D8G1</accession>